<protein>
    <submittedName>
        <fullName evidence="5">DeoR/GlpR family transcriptional regulator of sugar metabolism</fullName>
    </submittedName>
</protein>
<dbReference type="InterPro" id="IPR014036">
    <property type="entry name" value="DeoR-like_C"/>
</dbReference>
<dbReference type="InterPro" id="IPR037171">
    <property type="entry name" value="NagB/RpiA_transferase-like"/>
</dbReference>
<sequence>MLPIARKNKIKEIILEKKSVTVADLTKQFSVTEETIRRDLKQLEEEGVLTRTYGGAYVSDGVQNDVNVNLREHIHVEGKKKIAAKCISMIKNGDSIFLDASTTSLMIASMLEDKKLTVVTNSLKVINSLIEKPNINIVVIGGTLSPSSLSNVGRSSEYTMKHYFFDTAFISCRSVSMQHGITDSNEQQAGIRKLAAEHANNVYLIADYTKFDKTSFARICDFDQINHVVVDNKLSLEWKQFLREQNITLYECE</sequence>
<proteinExistence type="predicted"/>
<gene>
    <name evidence="5" type="ORF">J2S07_003194</name>
</gene>
<keyword evidence="2" id="KW-0238">DNA-binding</keyword>
<dbReference type="RefSeq" id="WP_307151359.1">
    <property type="nucleotide sequence ID" value="NZ_JAUSTU010000016.1"/>
</dbReference>
<dbReference type="SUPFAM" id="SSF46785">
    <property type="entry name" value="Winged helix' DNA-binding domain"/>
    <property type="match status" value="1"/>
</dbReference>
<dbReference type="SMART" id="SM00420">
    <property type="entry name" value="HTH_DEOR"/>
    <property type="match status" value="1"/>
</dbReference>
<dbReference type="Gene3D" id="3.40.50.1360">
    <property type="match status" value="1"/>
</dbReference>
<keyword evidence="3" id="KW-0804">Transcription</keyword>
<keyword evidence="6" id="KW-1185">Reference proteome</keyword>
<dbReference type="Proteomes" id="UP001231362">
    <property type="component" value="Unassembled WGS sequence"/>
</dbReference>
<organism evidence="5 6">
    <name type="scientific">Anoxybacillus andreesenii</name>
    <dbReference type="NCBI Taxonomy" id="1325932"/>
    <lineage>
        <taxon>Bacteria</taxon>
        <taxon>Bacillati</taxon>
        <taxon>Bacillota</taxon>
        <taxon>Bacilli</taxon>
        <taxon>Bacillales</taxon>
        <taxon>Anoxybacillaceae</taxon>
        <taxon>Anoxybacillus</taxon>
    </lineage>
</organism>
<dbReference type="Gene3D" id="1.10.10.10">
    <property type="entry name" value="Winged helix-like DNA-binding domain superfamily/Winged helix DNA-binding domain"/>
    <property type="match status" value="1"/>
</dbReference>
<dbReference type="EMBL" id="JAUSTU010000016">
    <property type="protein sequence ID" value="MDQ0156871.1"/>
    <property type="molecule type" value="Genomic_DNA"/>
</dbReference>
<evidence type="ECO:0000256" key="3">
    <source>
        <dbReference type="ARBA" id="ARBA00023163"/>
    </source>
</evidence>
<evidence type="ECO:0000256" key="1">
    <source>
        <dbReference type="ARBA" id="ARBA00023015"/>
    </source>
</evidence>
<dbReference type="PRINTS" id="PR00037">
    <property type="entry name" value="HTHLACR"/>
</dbReference>
<evidence type="ECO:0000313" key="6">
    <source>
        <dbReference type="Proteomes" id="UP001231362"/>
    </source>
</evidence>
<dbReference type="InterPro" id="IPR036388">
    <property type="entry name" value="WH-like_DNA-bd_sf"/>
</dbReference>
<dbReference type="SMART" id="SM01134">
    <property type="entry name" value="DeoRC"/>
    <property type="match status" value="1"/>
</dbReference>
<dbReference type="Pfam" id="PF08220">
    <property type="entry name" value="HTH_DeoR"/>
    <property type="match status" value="1"/>
</dbReference>
<evidence type="ECO:0000256" key="2">
    <source>
        <dbReference type="ARBA" id="ARBA00023125"/>
    </source>
</evidence>
<dbReference type="InterPro" id="IPR036390">
    <property type="entry name" value="WH_DNA-bd_sf"/>
</dbReference>
<name>A0ABT9V7F4_9BACL</name>
<dbReference type="SUPFAM" id="SSF100950">
    <property type="entry name" value="NagB/RpiA/CoA transferase-like"/>
    <property type="match status" value="1"/>
</dbReference>
<dbReference type="PROSITE" id="PS51000">
    <property type="entry name" value="HTH_DEOR_2"/>
    <property type="match status" value="1"/>
</dbReference>
<reference evidence="5 6" key="1">
    <citation type="submission" date="2023-07" db="EMBL/GenBank/DDBJ databases">
        <title>Genomic Encyclopedia of Type Strains, Phase IV (KMG-IV): sequencing the most valuable type-strain genomes for metagenomic binning, comparative biology and taxonomic classification.</title>
        <authorList>
            <person name="Goeker M."/>
        </authorList>
    </citation>
    <scope>NUCLEOTIDE SEQUENCE [LARGE SCALE GENOMIC DNA]</scope>
    <source>
        <strain evidence="5 6">DSM 23948</strain>
    </source>
</reference>
<dbReference type="InterPro" id="IPR018356">
    <property type="entry name" value="Tscrpt_reg_HTH_DeoR_CS"/>
</dbReference>
<dbReference type="InterPro" id="IPR001034">
    <property type="entry name" value="DeoR_HTH"/>
</dbReference>
<dbReference type="Pfam" id="PF00455">
    <property type="entry name" value="DeoRC"/>
    <property type="match status" value="1"/>
</dbReference>
<dbReference type="PANTHER" id="PTHR30363:SF44">
    <property type="entry name" value="AGA OPERON TRANSCRIPTIONAL REPRESSOR-RELATED"/>
    <property type="match status" value="1"/>
</dbReference>
<comment type="caution">
    <text evidence="5">The sequence shown here is derived from an EMBL/GenBank/DDBJ whole genome shotgun (WGS) entry which is preliminary data.</text>
</comment>
<evidence type="ECO:0000313" key="5">
    <source>
        <dbReference type="EMBL" id="MDQ0156871.1"/>
    </source>
</evidence>
<dbReference type="InterPro" id="IPR050313">
    <property type="entry name" value="Carb_Metab_HTH_regulators"/>
</dbReference>
<dbReference type="PANTHER" id="PTHR30363">
    <property type="entry name" value="HTH-TYPE TRANSCRIPTIONAL REGULATOR SRLR-RELATED"/>
    <property type="match status" value="1"/>
</dbReference>
<dbReference type="PROSITE" id="PS00894">
    <property type="entry name" value="HTH_DEOR_1"/>
    <property type="match status" value="1"/>
</dbReference>
<keyword evidence="1" id="KW-0805">Transcription regulation</keyword>
<feature type="domain" description="HTH deoR-type" evidence="4">
    <location>
        <begin position="3"/>
        <end position="58"/>
    </location>
</feature>
<accession>A0ABT9V7F4</accession>
<evidence type="ECO:0000259" key="4">
    <source>
        <dbReference type="PROSITE" id="PS51000"/>
    </source>
</evidence>